<reference evidence="2 3" key="1">
    <citation type="journal article" date="2019" name="Commun. Biol.">
        <title>The bagworm genome reveals a unique fibroin gene that provides high tensile strength.</title>
        <authorList>
            <person name="Kono N."/>
            <person name="Nakamura H."/>
            <person name="Ohtoshi R."/>
            <person name="Tomita M."/>
            <person name="Numata K."/>
            <person name="Arakawa K."/>
        </authorList>
    </citation>
    <scope>NUCLEOTIDE SEQUENCE [LARGE SCALE GENOMIC DNA]</scope>
</reference>
<dbReference type="AlphaFoldDB" id="A0A4C1YRV5"/>
<dbReference type="Proteomes" id="UP000299102">
    <property type="component" value="Unassembled WGS sequence"/>
</dbReference>
<evidence type="ECO:0000313" key="2">
    <source>
        <dbReference type="EMBL" id="GBP78986.1"/>
    </source>
</evidence>
<keyword evidence="3" id="KW-1185">Reference proteome</keyword>
<proteinExistence type="predicted"/>
<protein>
    <submittedName>
        <fullName evidence="2">Uncharacterized protein</fullName>
    </submittedName>
</protein>
<organism evidence="2 3">
    <name type="scientific">Eumeta variegata</name>
    <name type="common">Bagworm moth</name>
    <name type="synonym">Eumeta japonica</name>
    <dbReference type="NCBI Taxonomy" id="151549"/>
    <lineage>
        <taxon>Eukaryota</taxon>
        <taxon>Metazoa</taxon>
        <taxon>Ecdysozoa</taxon>
        <taxon>Arthropoda</taxon>
        <taxon>Hexapoda</taxon>
        <taxon>Insecta</taxon>
        <taxon>Pterygota</taxon>
        <taxon>Neoptera</taxon>
        <taxon>Endopterygota</taxon>
        <taxon>Lepidoptera</taxon>
        <taxon>Glossata</taxon>
        <taxon>Ditrysia</taxon>
        <taxon>Tineoidea</taxon>
        <taxon>Psychidae</taxon>
        <taxon>Oiketicinae</taxon>
        <taxon>Eumeta</taxon>
    </lineage>
</organism>
<gene>
    <name evidence="2" type="ORF">EVAR_58129_1</name>
</gene>
<feature type="compositionally biased region" description="Basic residues" evidence="1">
    <location>
        <begin position="65"/>
        <end position="76"/>
    </location>
</feature>
<evidence type="ECO:0000256" key="1">
    <source>
        <dbReference type="SAM" id="MobiDB-lite"/>
    </source>
</evidence>
<feature type="region of interest" description="Disordered" evidence="1">
    <location>
        <begin position="65"/>
        <end position="88"/>
    </location>
</feature>
<accession>A0A4C1YRV5</accession>
<evidence type="ECO:0000313" key="3">
    <source>
        <dbReference type="Proteomes" id="UP000299102"/>
    </source>
</evidence>
<sequence length="88" mass="9825">MPSRSRLMPMGANGGRPACVSAAEHARRALDRPAYCYYPQFLRFPELHYIKADVAASLIIKMQATRHRGRHGRAKHTGTPPSALNGRR</sequence>
<dbReference type="EMBL" id="BGZK01001395">
    <property type="protein sequence ID" value="GBP78986.1"/>
    <property type="molecule type" value="Genomic_DNA"/>
</dbReference>
<comment type="caution">
    <text evidence="2">The sequence shown here is derived from an EMBL/GenBank/DDBJ whole genome shotgun (WGS) entry which is preliminary data.</text>
</comment>
<name>A0A4C1YRV5_EUMVA</name>